<protein>
    <submittedName>
        <fullName evidence="1">Uncharacterized protein</fullName>
    </submittedName>
</protein>
<comment type="caution">
    <text evidence="1">The sequence shown here is derived from an EMBL/GenBank/DDBJ whole genome shotgun (WGS) entry which is preliminary data.</text>
</comment>
<dbReference type="AlphaFoldDB" id="A0A1B8YLR5"/>
<proteinExistence type="predicted"/>
<organism evidence="1 2">
    <name type="scientific">Photorhabdus namnaonensis</name>
    <dbReference type="NCBI Taxonomy" id="1851568"/>
    <lineage>
        <taxon>Bacteria</taxon>
        <taxon>Pseudomonadati</taxon>
        <taxon>Pseudomonadota</taxon>
        <taxon>Gammaproteobacteria</taxon>
        <taxon>Enterobacterales</taxon>
        <taxon>Morganellaceae</taxon>
        <taxon>Photorhabdus</taxon>
    </lineage>
</organism>
<accession>A0A1B8YLR5</accession>
<reference evidence="2" key="1">
    <citation type="submission" date="2015-11" db="EMBL/GenBank/DDBJ databases">
        <authorList>
            <person name="Tobias N.J."/>
            <person name="Mishra B."/>
            <person name="Gupta D.K."/>
            <person name="Thines M."/>
            <person name="Stinear T.P."/>
            <person name="Bode H.B."/>
        </authorList>
    </citation>
    <scope>NUCLEOTIDE SEQUENCE [LARGE SCALE GENOMIC DNA]</scope>
    <source>
        <strain evidence="2">PB45.5</strain>
    </source>
</reference>
<sequence length="46" mass="5496">MFSLWLIWSLAESKILTINSLVTLLVSRDFVTWLNRQRIYEVILNV</sequence>
<dbReference type="Proteomes" id="UP000092665">
    <property type="component" value="Unassembled WGS sequence"/>
</dbReference>
<name>A0A1B8YLR5_9GAMM</name>
<evidence type="ECO:0000313" key="2">
    <source>
        <dbReference type="Proteomes" id="UP000092665"/>
    </source>
</evidence>
<keyword evidence="2" id="KW-1185">Reference proteome</keyword>
<gene>
    <name evidence="1" type="ORF">Phpb_00593</name>
</gene>
<dbReference type="EMBL" id="LOIC01000018">
    <property type="protein sequence ID" value="OCA56094.1"/>
    <property type="molecule type" value="Genomic_DNA"/>
</dbReference>
<evidence type="ECO:0000313" key="1">
    <source>
        <dbReference type="EMBL" id="OCA56094.1"/>
    </source>
</evidence>